<reference evidence="1 2" key="1">
    <citation type="submission" date="2021-10" db="EMBL/GenBank/DDBJ databases">
        <authorList>
            <person name="Criscuolo A."/>
        </authorList>
    </citation>
    <scope>NUCLEOTIDE SEQUENCE [LARGE SCALE GENOMIC DNA]</scope>
    <source>
        <strain evidence="2">CIP 111883</strain>
    </source>
</reference>
<name>A0ABM8YKG0_9BACI</name>
<dbReference type="Proteomes" id="UP000789833">
    <property type="component" value="Unassembled WGS sequence"/>
</dbReference>
<sequence length="95" mass="11442">MVMERSIDDYKDNAVFEMTSHYYLCQLSGESAAQHLDEYELEENYTPKWVNPREAIKQNNLVKKQHRNRKWIHRENYVLEEALKIMSNNNTFCLS</sequence>
<protein>
    <recommendedName>
        <fullName evidence="3">Transposase</fullName>
    </recommendedName>
</protein>
<organism evidence="1 2">
    <name type="scientific">Sutcliffiella rhizosphaerae</name>
    <dbReference type="NCBI Taxonomy" id="2880967"/>
    <lineage>
        <taxon>Bacteria</taxon>
        <taxon>Bacillati</taxon>
        <taxon>Bacillota</taxon>
        <taxon>Bacilli</taxon>
        <taxon>Bacillales</taxon>
        <taxon>Bacillaceae</taxon>
        <taxon>Sutcliffiella</taxon>
    </lineage>
</organism>
<comment type="caution">
    <text evidence="1">The sequence shown here is derived from an EMBL/GenBank/DDBJ whole genome shotgun (WGS) entry which is preliminary data.</text>
</comment>
<gene>
    <name evidence="1" type="ORF">BACCIP111883_01190</name>
</gene>
<proteinExistence type="predicted"/>
<dbReference type="EMBL" id="CAKJTJ010000004">
    <property type="protein sequence ID" value="CAG9620422.1"/>
    <property type="molecule type" value="Genomic_DNA"/>
</dbReference>
<accession>A0ABM8YKG0</accession>
<keyword evidence="2" id="KW-1185">Reference proteome</keyword>
<evidence type="ECO:0000313" key="2">
    <source>
        <dbReference type="Proteomes" id="UP000789833"/>
    </source>
</evidence>
<evidence type="ECO:0008006" key="3">
    <source>
        <dbReference type="Google" id="ProtNLM"/>
    </source>
</evidence>
<evidence type="ECO:0000313" key="1">
    <source>
        <dbReference type="EMBL" id="CAG9620422.1"/>
    </source>
</evidence>